<keyword evidence="3 9" id="KW-0812">Transmembrane</keyword>
<evidence type="ECO:0000256" key="5">
    <source>
        <dbReference type="ARBA" id="ARBA00022946"/>
    </source>
</evidence>
<dbReference type="EMBL" id="HG792015">
    <property type="protein sequence ID" value="CDM29360.1"/>
    <property type="molecule type" value="Genomic_DNA"/>
</dbReference>
<organism evidence="13 14">
    <name type="scientific">Penicillium roqueforti (strain FM164)</name>
    <dbReference type="NCBI Taxonomy" id="1365484"/>
    <lineage>
        <taxon>Eukaryota</taxon>
        <taxon>Fungi</taxon>
        <taxon>Dikarya</taxon>
        <taxon>Ascomycota</taxon>
        <taxon>Pezizomycotina</taxon>
        <taxon>Eurotiomycetes</taxon>
        <taxon>Eurotiomycetidae</taxon>
        <taxon>Eurotiales</taxon>
        <taxon>Aspergillaceae</taxon>
        <taxon>Penicillium</taxon>
    </lineage>
</organism>
<gene>
    <name evidence="13" type="ORF">PROQFM164_S01g003172</name>
</gene>
<evidence type="ECO:0000256" key="8">
    <source>
        <dbReference type="ARBA" id="ARBA00023136"/>
    </source>
</evidence>
<feature type="transmembrane region" description="Helical" evidence="11">
    <location>
        <begin position="138"/>
        <end position="160"/>
    </location>
</feature>
<dbReference type="STRING" id="1365484.W6PZA5"/>
<name>W6PZA5_PENRF</name>
<dbReference type="GO" id="GO:0005743">
    <property type="term" value="C:mitochondrial inner membrane"/>
    <property type="evidence" value="ECO:0007669"/>
    <property type="project" value="UniProtKB-SubCell"/>
</dbReference>
<keyword evidence="8 11" id="KW-0472">Membrane</keyword>
<keyword evidence="5" id="KW-0809">Transit peptide</keyword>
<evidence type="ECO:0000313" key="14">
    <source>
        <dbReference type="Proteomes" id="UP000030686"/>
    </source>
</evidence>
<reference evidence="13" key="1">
    <citation type="journal article" date="2014" name="Nat. Commun.">
        <title>Multiple recent horizontal transfers of a large genomic region in cheese making fungi.</title>
        <authorList>
            <person name="Cheeseman K."/>
            <person name="Ropars J."/>
            <person name="Renault P."/>
            <person name="Dupont J."/>
            <person name="Gouzy J."/>
            <person name="Branca A."/>
            <person name="Abraham A.L."/>
            <person name="Ceppi M."/>
            <person name="Conseiller E."/>
            <person name="Debuchy R."/>
            <person name="Malagnac F."/>
            <person name="Goarin A."/>
            <person name="Silar P."/>
            <person name="Lacoste S."/>
            <person name="Sallet E."/>
            <person name="Bensimon A."/>
            <person name="Giraud T."/>
            <person name="Brygoo Y."/>
        </authorList>
    </citation>
    <scope>NUCLEOTIDE SEQUENCE [LARGE SCALE GENOMIC DNA]</scope>
    <source>
        <strain evidence="13">FM164</strain>
    </source>
</reference>
<feature type="compositionally biased region" description="Low complexity" evidence="10">
    <location>
        <begin position="22"/>
        <end position="39"/>
    </location>
</feature>
<evidence type="ECO:0000256" key="7">
    <source>
        <dbReference type="ARBA" id="ARBA00023128"/>
    </source>
</evidence>
<dbReference type="GO" id="GO:0032977">
    <property type="term" value="F:membrane insertase activity"/>
    <property type="evidence" value="ECO:0007669"/>
    <property type="project" value="InterPro"/>
</dbReference>
<sequence>MGSVGLKGSGAAAALARQRMTAMSRSSRSMSTLRSQSLRFPSQRSQLKSALSGSAPWRMTPAVVGPAAIRFNSTSSTHPDVLPEYAIDGSLKNTVDMTEITAIPETIGYLKELGLDFGWGFTTTMQWLIEHTHIWTGLPWWASIVAVGILTRVAMLKAVIGASENSTRMTNAKPETEPLRKRMFTATTDGNQQEAQILRAQINEINQKHGIVTWKSFIPMLQIPLGFGCFRVVRAMTTLPVPALAAEQVGWLKDLTVADPTYILPMMAAGTLCLSLRRGGESGAMPMMQTEAGKYIVYGFPVMSFAFMAFMPSALQLYFVASGIFGLGQTYLINSEAFRKWMHLSIARRPSNGPKYSAVTQNTESKPLRRLLERLEKEKAAQEKAQEKARSELAASPEQGGKISLIDRIYNKFGKVGTNFSKSVSESIGTSTVEQRLAKDKKKRADEYEQQRKDEDELMRKERNELRRKEHMQTLENERAKASKSLKNSQTAARKPNGRRGSRRA</sequence>
<dbReference type="OMA" id="PLGFGCY"/>
<dbReference type="OrthoDB" id="2148490at2759"/>
<dbReference type="PANTHER" id="PTHR12428">
    <property type="entry name" value="OXA1"/>
    <property type="match status" value="1"/>
</dbReference>
<keyword evidence="6 11" id="KW-1133">Transmembrane helix</keyword>
<feature type="compositionally biased region" description="Basic residues" evidence="10">
    <location>
        <begin position="496"/>
        <end position="505"/>
    </location>
</feature>
<dbReference type="InterPro" id="IPR001708">
    <property type="entry name" value="YidC/ALB3/OXA1/COX18"/>
</dbReference>
<dbReference type="NCBIfam" id="TIGR03592">
    <property type="entry name" value="yidC_oxa1_cterm"/>
    <property type="match status" value="1"/>
</dbReference>
<evidence type="ECO:0000256" key="10">
    <source>
        <dbReference type="SAM" id="MobiDB-lite"/>
    </source>
</evidence>
<dbReference type="PANTHER" id="PTHR12428:SF66">
    <property type="entry name" value="MITOCHONDRIAL INNER MEMBRANE PROTEIN OXA1L"/>
    <property type="match status" value="1"/>
</dbReference>
<evidence type="ECO:0000256" key="6">
    <source>
        <dbReference type="ARBA" id="ARBA00022989"/>
    </source>
</evidence>
<evidence type="ECO:0000256" key="4">
    <source>
        <dbReference type="ARBA" id="ARBA00022792"/>
    </source>
</evidence>
<evidence type="ECO:0000256" key="1">
    <source>
        <dbReference type="ARBA" id="ARBA00004448"/>
    </source>
</evidence>
<evidence type="ECO:0000259" key="12">
    <source>
        <dbReference type="Pfam" id="PF02096"/>
    </source>
</evidence>
<keyword evidence="7" id="KW-0496">Mitochondrion</keyword>
<evidence type="ECO:0000256" key="3">
    <source>
        <dbReference type="ARBA" id="ARBA00022692"/>
    </source>
</evidence>
<feature type="region of interest" description="Disordered" evidence="10">
    <location>
        <begin position="22"/>
        <end position="41"/>
    </location>
</feature>
<dbReference type="CDD" id="cd20069">
    <property type="entry name" value="5TM_Oxa1-like"/>
    <property type="match status" value="1"/>
</dbReference>
<feature type="compositionally biased region" description="Basic and acidic residues" evidence="10">
    <location>
        <begin position="443"/>
        <end position="481"/>
    </location>
</feature>
<accession>W6PZA5</accession>
<dbReference type="GO" id="GO:0032979">
    <property type="term" value="P:protein insertion into mitochondrial inner membrane from matrix"/>
    <property type="evidence" value="ECO:0007669"/>
    <property type="project" value="TreeGrafter"/>
</dbReference>
<dbReference type="Proteomes" id="UP000030686">
    <property type="component" value="Unassembled WGS sequence"/>
</dbReference>
<evidence type="ECO:0000256" key="9">
    <source>
        <dbReference type="RuleBase" id="RU003945"/>
    </source>
</evidence>
<keyword evidence="4" id="KW-0999">Mitochondrion inner membrane</keyword>
<feature type="domain" description="Membrane insertase YidC/Oxa/ALB C-terminal" evidence="12">
    <location>
        <begin position="140"/>
        <end position="334"/>
    </location>
</feature>
<evidence type="ECO:0000256" key="2">
    <source>
        <dbReference type="ARBA" id="ARBA00009877"/>
    </source>
</evidence>
<feature type="compositionally biased region" description="Polar residues" evidence="10">
    <location>
        <begin position="424"/>
        <end position="434"/>
    </location>
</feature>
<proteinExistence type="inferred from homology"/>
<feature type="transmembrane region" description="Helical" evidence="11">
    <location>
        <begin position="295"/>
        <end position="311"/>
    </location>
</feature>
<keyword evidence="14" id="KW-1185">Reference proteome</keyword>
<dbReference type="InterPro" id="IPR028055">
    <property type="entry name" value="YidC/Oxa/ALB_C"/>
</dbReference>
<protein>
    <submittedName>
        <fullName evidence="13">Membrane insertion protein, OxaA/YidC</fullName>
    </submittedName>
</protein>
<dbReference type="AlphaFoldDB" id="W6PZA5"/>
<feature type="region of interest" description="Disordered" evidence="10">
    <location>
        <begin position="424"/>
        <end position="505"/>
    </location>
</feature>
<dbReference type="Pfam" id="PF02096">
    <property type="entry name" value="60KD_IMP"/>
    <property type="match status" value="1"/>
</dbReference>
<evidence type="ECO:0000256" key="11">
    <source>
        <dbReference type="SAM" id="Phobius"/>
    </source>
</evidence>
<comment type="subcellular location">
    <subcellularLocation>
        <location evidence="9">Membrane</location>
        <topology evidence="9">Multi-pass membrane protein</topology>
    </subcellularLocation>
    <subcellularLocation>
        <location evidence="1">Mitochondrion inner membrane</location>
        <topology evidence="1">Multi-pass membrane protein</topology>
    </subcellularLocation>
</comment>
<evidence type="ECO:0000313" key="13">
    <source>
        <dbReference type="EMBL" id="CDM29360.1"/>
    </source>
</evidence>
<comment type="similarity">
    <text evidence="2 9">Belongs to the OXA1/ALB3/YidC family.</text>
</comment>